<evidence type="ECO:0000256" key="1">
    <source>
        <dbReference type="ARBA" id="ARBA00009576"/>
    </source>
</evidence>
<keyword evidence="2" id="KW-1015">Disulfide bond</keyword>
<dbReference type="Gene3D" id="3.20.120.10">
    <property type="entry name" value="Hydrophobin"/>
    <property type="match status" value="1"/>
</dbReference>
<dbReference type="PANTHER" id="PTHR42341">
    <property type="entry name" value="HYDROPHOBIN"/>
    <property type="match status" value="1"/>
</dbReference>
<protein>
    <recommendedName>
        <fullName evidence="6">Hydrophobin</fullName>
    </recommendedName>
</protein>
<dbReference type="AlphaFoldDB" id="A0A1V6R4J1"/>
<dbReference type="PANTHER" id="PTHR42341:SF1">
    <property type="entry name" value="HYDROPHOBIN"/>
    <property type="match status" value="1"/>
</dbReference>
<dbReference type="CDD" id="cd23508">
    <property type="entry name" value="hydrophobin_II"/>
    <property type="match status" value="1"/>
</dbReference>
<dbReference type="InterPro" id="IPR036686">
    <property type="entry name" value="Class_II_Hydrophobin_sf"/>
</dbReference>
<evidence type="ECO:0000256" key="3">
    <source>
        <dbReference type="SAM" id="SignalP"/>
    </source>
</evidence>
<reference evidence="5" key="1">
    <citation type="journal article" date="2017" name="Nat. Microbiol.">
        <title>Global analysis of biosynthetic gene clusters reveals vast potential of secondary metabolite production in Penicillium species.</title>
        <authorList>
            <person name="Nielsen J.C."/>
            <person name="Grijseels S."/>
            <person name="Prigent S."/>
            <person name="Ji B."/>
            <person name="Dainat J."/>
            <person name="Nielsen K.F."/>
            <person name="Frisvad J.C."/>
            <person name="Workman M."/>
            <person name="Nielsen J."/>
        </authorList>
    </citation>
    <scope>NUCLEOTIDE SEQUENCE [LARGE SCALE GENOMIC DNA]</scope>
    <source>
        <strain evidence="5">IBT 29525</strain>
    </source>
</reference>
<comment type="similarity">
    <text evidence="1">Belongs to the cerato-ulmin hydrophobin family.</text>
</comment>
<comment type="caution">
    <text evidence="4">The sequence shown here is derived from an EMBL/GenBank/DDBJ whole genome shotgun (WGS) entry which is preliminary data.</text>
</comment>
<proteinExistence type="inferred from homology"/>
<organism evidence="4 5">
    <name type="scientific">Penicillium solitum</name>
    <dbReference type="NCBI Taxonomy" id="60172"/>
    <lineage>
        <taxon>Eukaryota</taxon>
        <taxon>Fungi</taxon>
        <taxon>Dikarya</taxon>
        <taxon>Ascomycota</taxon>
        <taxon>Pezizomycotina</taxon>
        <taxon>Eurotiomycetes</taxon>
        <taxon>Eurotiomycetidae</taxon>
        <taxon>Eurotiales</taxon>
        <taxon>Aspergillaceae</taxon>
        <taxon>Penicillium</taxon>
    </lineage>
</organism>
<keyword evidence="5" id="KW-1185">Reference proteome</keyword>
<evidence type="ECO:0000313" key="4">
    <source>
        <dbReference type="EMBL" id="OQD96379.1"/>
    </source>
</evidence>
<keyword evidence="3" id="KW-0732">Signal</keyword>
<evidence type="ECO:0000313" key="5">
    <source>
        <dbReference type="Proteomes" id="UP000191612"/>
    </source>
</evidence>
<evidence type="ECO:0000256" key="2">
    <source>
        <dbReference type="ARBA" id="ARBA00023157"/>
    </source>
</evidence>
<dbReference type="Pfam" id="PF06766">
    <property type="entry name" value="Hydrophobin_2"/>
    <property type="match status" value="1"/>
</dbReference>
<name>A0A1V6R4J1_9EURO</name>
<sequence>MKAFILLVAASAGGALAHPTTLSQRDSHACPDLLYGSPTCCSIDIQGIADRDCNAPKSANNVSDLMSSCSSDGKLAQCCTSNIIGLGVLCKVPVGA</sequence>
<accession>A0A1V6R4J1</accession>
<dbReference type="InterPro" id="IPR010636">
    <property type="entry name" value="Class_II_hydrophobin"/>
</dbReference>
<dbReference type="SUPFAM" id="SSF101751">
    <property type="entry name" value="Hydrophobin II, HfbII"/>
    <property type="match status" value="1"/>
</dbReference>
<feature type="signal peptide" evidence="3">
    <location>
        <begin position="1"/>
        <end position="17"/>
    </location>
</feature>
<gene>
    <name evidence="4" type="ORF">PENSOL_c016G05225</name>
</gene>
<dbReference type="EMBL" id="MDYO01000016">
    <property type="protein sequence ID" value="OQD96379.1"/>
    <property type="molecule type" value="Genomic_DNA"/>
</dbReference>
<dbReference type="Proteomes" id="UP000191612">
    <property type="component" value="Unassembled WGS sequence"/>
</dbReference>
<dbReference type="GO" id="GO:0005576">
    <property type="term" value="C:extracellular region"/>
    <property type="evidence" value="ECO:0007669"/>
    <property type="project" value="InterPro"/>
</dbReference>
<dbReference type="STRING" id="60172.A0A1V6R4J1"/>
<feature type="chain" id="PRO_5012596339" description="Hydrophobin" evidence="3">
    <location>
        <begin position="18"/>
        <end position="96"/>
    </location>
</feature>
<evidence type="ECO:0008006" key="6">
    <source>
        <dbReference type="Google" id="ProtNLM"/>
    </source>
</evidence>